<evidence type="ECO:0000256" key="7">
    <source>
        <dbReference type="ARBA" id="ARBA00023136"/>
    </source>
</evidence>
<reference evidence="12" key="1">
    <citation type="submission" date="2021-07" db="EMBL/GenBank/DDBJ databases">
        <title>Complete genome sequencing of a Clostridium isolate.</title>
        <authorList>
            <person name="Ueki A."/>
            <person name="Tonouchi A."/>
        </authorList>
    </citation>
    <scope>NUCLEOTIDE SEQUENCE [LARGE SCALE GENOMIC DNA]</scope>
    <source>
        <strain evidence="12">C5S11</strain>
    </source>
</reference>
<dbReference type="Proteomes" id="UP000824633">
    <property type="component" value="Chromosome"/>
</dbReference>
<dbReference type="Pfam" id="PF02378">
    <property type="entry name" value="PTS_EIIC"/>
    <property type="match status" value="1"/>
</dbReference>
<evidence type="ECO:0000256" key="8">
    <source>
        <dbReference type="PIRNR" id="PIRNR006351"/>
    </source>
</evidence>
<dbReference type="PANTHER" id="PTHR33989">
    <property type="match status" value="1"/>
</dbReference>
<dbReference type="EMBL" id="AP024849">
    <property type="protein sequence ID" value="BCZ49103.1"/>
    <property type="molecule type" value="Genomic_DNA"/>
</dbReference>
<protein>
    <recommendedName>
        <fullName evidence="8">Permease IIC component</fullName>
    </recommendedName>
</protein>
<evidence type="ECO:0000256" key="3">
    <source>
        <dbReference type="ARBA" id="ARBA00022475"/>
    </source>
</evidence>
<evidence type="ECO:0000256" key="1">
    <source>
        <dbReference type="ARBA" id="ARBA00004651"/>
    </source>
</evidence>
<keyword evidence="7 8" id="KW-0472">Membrane</keyword>
<evidence type="ECO:0000256" key="4">
    <source>
        <dbReference type="ARBA" id="ARBA00022597"/>
    </source>
</evidence>
<feature type="transmembrane region" description="Helical" evidence="9">
    <location>
        <begin position="33"/>
        <end position="54"/>
    </location>
</feature>
<dbReference type="NCBIfam" id="TIGR00410">
    <property type="entry name" value="lacE"/>
    <property type="match status" value="1"/>
</dbReference>
<organism evidence="11 12">
    <name type="scientific">Clostridium gelidum</name>
    <dbReference type="NCBI Taxonomy" id="704125"/>
    <lineage>
        <taxon>Bacteria</taxon>
        <taxon>Bacillati</taxon>
        <taxon>Bacillota</taxon>
        <taxon>Clostridia</taxon>
        <taxon>Eubacteriales</taxon>
        <taxon>Clostridiaceae</taxon>
        <taxon>Clostridium</taxon>
    </lineage>
</organism>
<gene>
    <name evidence="11" type="ORF">psyc5s11_51700</name>
</gene>
<feature type="transmembrane region" description="Helical" evidence="9">
    <location>
        <begin position="404"/>
        <end position="422"/>
    </location>
</feature>
<feature type="transmembrane region" description="Helical" evidence="9">
    <location>
        <begin position="147"/>
        <end position="168"/>
    </location>
</feature>
<evidence type="ECO:0000256" key="2">
    <source>
        <dbReference type="ARBA" id="ARBA00022448"/>
    </source>
</evidence>
<feature type="transmembrane region" description="Helical" evidence="9">
    <location>
        <begin position="235"/>
        <end position="254"/>
    </location>
</feature>
<dbReference type="InterPro" id="IPR004501">
    <property type="entry name" value="PTS_EIIC_3"/>
</dbReference>
<evidence type="ECO:0000313" key="11">
    <source>
        <dbReference type="EMBL" id="BCZ49103.1"/>
    </source>
</evidence>
<evidence type="ECO:0000256" key="5">
    <source>
        <dbReference type="ARBA" id="ARBA00022692"/>
    </source>
</evidence>
<dbReference type="PANTHER" id="PTHR33989:SF4">
    <property type="entry name" value="PTS SYSTEM N,N'-DIACETYLCHITOBIOSE-SPECIFIC EIIC COMPONENT"/>
    <property type="match status" value="1"/>
</dbReference>
<keyword evidence="4 8" id="KW-0762">Sugar transport</keyword>
<dbReference type="PROSITE" id="PS51105">
    <property type="entry name" value="PTS_EIIC_TYPE_3"/>
    <property type="match status" value="1"/>
</dbReference>
<evidence type="ECO:0000256" key="6">
    <source>
        <dbReference type="ARBA" id="ARBA00022989"/>
    </source>
</evidence>
<feature type="transmembrane region" description="Helical" evidence="9">
    <location>
        <begin position="74"/>
        <end position="99"/>
    </location>
</feature>
<feature type="transmembrane region" description="Helical" evidence="9">
    <location>
        <begin position="328"/>
        <end position="347"/>
    </location>
</feature>
<keyword evidence="6 9" id="KW-1133">Transmembrane helix</keyword>
<keyword evidence="2 8" id="KW-0813">Transport</keyword>
<sequence length="452" mass="49728">MKKSFMDKLESKLMPVAKLISNNKYLIAIRDGFLLAMPLLVVGSMFMLISNFPVQPWIDLLNNTKLGGTSISSYFSNVTAATFSIMAIFIVIGIGYNYAKQEKVNMIFGAAVAILSWFMLMPFTTAFTPEGSTAAVQVASIPLDWVGSKGIFIGIICAFISVKIYNWVENKGWTIKMPKGVPPTVGQSFSALFPIAGVIIVFFFIRIIFSLTPWGNAFDFIYKVLQLPMQRVGDSLGAMMGVYFFAHVLWLFGIHGTNITGSVFNPILYALSAENLKALQAGLPLPHIINQQFQDLFATYGGAGSTLSLLVAMFGFCKSKRIKELGKIAVIPAIFGINEPIIFGLPVVLNPLIAIPFILVPMINIIISWITMRIGMVPICNGVIMPWTTPPIISGFLSSGWQGALLQIFLIVLGIFVYLPFIKTMDKQYLIDEAEAESNSDDDNISLDDLTF</sequence>
<dbReference type="InterPro" id="IPR004796">
    <property type="entry name" value="PTS_IIC_cello"/>
</dbReference>
<accession>A0ABM7TCT3</accession>
<dbReference type="RefSeq" id="WP_224035308.1">
    <property type="nucleotide sequence ID" value="NZ_AP024849.1"/>
</dbReference>
<dbReference type="InterPro" id="IPR003352">
    <property type="entry name" value="PTS_EIIC"/>
</dbReference>
<feature type="transmembrane region" description="Helical" evidence="9">
    <location>
        <begin position="106"/>
        <end position="127"/>
    </location>
</feature>
<keyword evidence="3 8" id="KW-1003">Cell membrane</keyword>
<feature type="domain" description="PTS EIIC type-3" evidence="10">
    <location>
        <begin position="9"/>
        <end position="421"/>
    </location>
</feature>
<name>A0ABM7TCT3_9CLOT</name>
<feature type="transmembrane region" description="Helical" evidence="9">
    <location>
        <begin position="297"/>
        <end position="316"/>
    </location>
</feature>
<comment type="function">
    <text evidence="8">The phosphoenolpyruvate-dependent sugar phosphotransferase system (PTS), a major carbohydrate active -transport system, catalyzes the phosphorylation of incoming sugar substrates concomitant with their translocation across the cell membrane.</text>
</comment>
<evidence type="ECO:0000256" key="9">
    <source>
        <dbReference type="SAM" id="Phobius"/>
    </source>
</evidence>
<keyword evidence="5 9" id="KW-0812">Transmembrane</keyword>
<feature type="transmembrane region" description="Helical" evidence="9">
    <location>
        <begin position="189"/>
        <end position="215"/>
    </location>
</feature>
<proteinExistence type="predicted"/>
<evidence type="ECO:0000259" key="10">
    <source>
        <dbReference type="PROSITE" id="PS51105"/>
    </source>
</evidence>
<dbReference type="InterPro" id="IPR051088">
    <property type="entry name" value="PTS_Sugar-EIIC/EIIB"/>
</dbReference>
<evidence type="ECO:0000313" key="12">
    <source>
        <dbReference type="Proteomes" id="UP000824633"/>
    </source>
</evidence>
<comment type="subcellular location">
    <subcellularLocation>
        <location evidence="1">Cell membrane</location>
        <topology evidence="1">Multi-pass membrane protein</topology>
    </subcellularLocation>
</comment>
<dbReference type="PIRSF" id="PIRSF006351">
    <property type="entry name" value="PTS_EIIC-Cellobiose"/>
    <property type="match status" value="1"/>
</dbReference>
<keyword evidence="12" id="KW-1185">Reference proteome</keyword>